<dbReference type="EMBL" id="MNQH01000001">
    <property type="protein sequence ID" value="OKY96735.1"/>
    <property type="molecule type" value="Genomic_DNA"/>
</dbReference>
<evidence type="ECO:0008006" key="3">
    <source>
        <dbReference type="Google" id="ProtNLM"/>
    </source>
</evidence>
<reference evidence="1 2" key="1">
    <citation type="journal article" date="2016" name="Nat. Biotechnol.">
        <title>Measurement of bacterial replication rates in microbial communities.</title>
        <authorList>
            <person name="Brown C.T."/>
            <person name="Olm M.R."/>
            <person name="Thomas B.C."/>
            <person name="Banfield J.F."/>
        </authorList>
    </citation>
    <scope>NUCLEOTIDE SEQUENCE [LARGE SCALE GENOMIC DNA]</scope>
    <source>
        <strain evidence="1">CAG:67_53_122</strain>
    </source>
</reference>
<organism evidence="1 2">
    <name type="scientific">Alistipes putredinis</name>
    <dbReference type="NCBI Taxonomy" id="28117"/>
    <lineage>
        <taxon>Bacteria</taxon>
        <taxon>Pseudomonadati</taxon>
        <taxon>Bacteroidota</taxon>
        <taxon>Bacteroidia</taxon>
        <taxon>Bacteroidales</taxon>
        <taxon>Rikenellaceae</taxon>
        <taxon>Alistipes</taxon>
    </lineage>
</organism>
<sequence>MEPRADQTAEILERLRTGAAGHACAGFLTTLDPLHLADLLTGLVYDRLRRKYDAAAEIYRISGQNWNQTFYTLLFRYIGDLSNQDTYTELARRATYTMVLRERRSLPRIEALLFGTSGLLDTFRPDDYIRRLRDDFAYFRARYDIEPIDPSAWKTANIRPGNLPRLRIAQLASFFSQHDFVFEQLLACRTRQEVNRLFRTEASPYWSGARHTPEGPEENPKRVGQHKTDVFGINVVSILQYVYGSYIQNEELRDRAIALLECIPAEENKYTRPWIAAGVNPRNAFDTQGLIQLSREYCAAQRCECCPVARRIIDKITRSQ</sequence>
<accession>A0A1Q6FCY9</accession>
<name>A0A1Q6FCY9_9BACT</name>
<dbReference type="STRING" id="28117.BHV66_01330"/>
<comment type="caution">
    <text evidence="1">The sequence shown here is derived from an EMBL/GenBank/DDBJ whole genome shotgun (WGS) entry which is preliminary data.</text>
</comment>
<evidence type="ECO:0000313" key="2">
    <source>
        <dbReference type="Proteomes" id="UP000187417"/>
    </source>
</evidence>
<gene>
    <name evidence="1" type="ORF">BHV66_01330</name>
</gene>
<evidence type="ECO:0000313" key="1">
    <source>
        <dbReference type="EMBL" id="OKY96735.1"/>
    </source>
</evidence>
<dbReference type="Proteomes" id="UP000187417">
    <property type="component" value="Unassembled WGS sequence"/>
</dbReference>
<dbReference type="RefSeq" id="WP_278338925.1">
    <property type="nucleotide sequence ID" value="NZ_CAMQOD010000006.1"/>
</dbReference>
<dbReference type="AlphaFoldDB" id="A0A1Q6FCY9"/>
<dbReference type="Pfam" id="PF11013">
    <property type="entry name" value="DUF2851"/>
    <property type="match status" value="1"/>
</dbReference>
<dbReference type="InterPro" id="IPR021272">
    <property type="entry name" value="DUF2851"/>
</dbReference>
<proteinExistence type="predicted"/>
<protein>
    <recommendedName>
        <fullName evidence="3">DUF2851 domain-containing protein</fullName>
    </recommendedName>
</protein>